<evidence type="ECO:0008006" key="5">
    <source>
        <dbReference type="Google" id="ProtNLM"/>
    </source>
</evidence>
<organism evidence="3 4">
    <name type="scientific">Phenylobacterium soli</name>
    <dbReference type="NCBI Taxonomy" id="2170551"/>
    <lineage>
        <taxon>Bacteria</taxon>
        <taxon>Pseudomonadati</taxon>
        <taxon>Pseudomonadota</taxon>
        <taxon>Alphaproteobacteria</taxon>
        <taxon>Caulobacterales</taxon>
        <taxon>Caulobacteraceae</taxon>
        <taxon>Phenylobacterium</taxon>
    </lineage>
</organism>
<feature type="transmembrane region" description="Helical" evidence="2">
    <location>
        <begin position="224"/>
        <end position="241"/>
    </location>
</feature>
<protein>
    <recommendedName>
        <fullName evidence="5">MFS transporter</fullName>
    </recommendedName>
</protein>
<dbReference type="GO" id="GO:0005886">
    <property type="term" value="C:plasma membrane"/>
    <property type="evidence" value="ECO:0007669"/>
    <property type="project" value="TreeGrafter"/>
</dbReference>
<sequence>MAFSLGSVPAALMATMMGVYLPPFYAGKLGTTLTAVGATIGMVRLTDLGVDLLLGWVMDKTRTPAGRYRPWFLAALPVLWISLYQVFNPPADADLGYLFTWYILLYVAYSMLVLAHSAWAAALSGDYHERSRMFGWMLGVGVLASSMLQATPILTHGAIKPADPGSMSVLGWVMILVSTVTVLAAVVSTPERLAPLAHKQRTSLKDYLAIVSNKSMLRLIGADLFLALGPGASAPIYLFFFHESKGFSLAAVSLLLIPYTGAGMIGAPLWGRVAQRLGKHRTVQLAAVGYAITQTILMLVPAGLFWPTFLSMFSVGFCGSAFVVLVRAMVADVADELRLNTGQERAGVLYALVTMTQKFGSSVAVAIIYPILDLVGFDPKPGAANTPEAIRGLEMCYVFAPILLVVIGAVCLIGYKLDAQRQSEIRAALDEMESRDFDSAQEGLVGAGENVAPAAE</sequence>
<evidence type="ECO:0000256" key="2">
    <source>
        <dbReference type="SAM" id="Phobius"/>
    </source>
</evidence>
<dbReference type="PANTHER" id="PTHR11328:SF24">
    <property type="entry name" value="MAJOR FACILITATOR SUPERFAMILY (MFS) PROFILE DOMAIN-CONTAINING PROTEIN"/>
    <property type="match status" value="1"/>
</dbReference>
<dbReference type="Pfam" id="PF13347">
    <property type="entry name" value="MFS_2"/>
    <property type="match status" value="1"/>
</dbReference>
<name>A0A328AJM5_9CAUL</name>
<reference evidence="4" key="1">
    <citation type="submission" date="2018-05" db="EMBL/GenBank/DDBJ databases">
        <authorList>
            <person name="Li X."/>
        </authorList>
    </citation>
    <scope>NUCLEOTIDE SEQUENCE [LARGE SCALE GENOMIC DNA]</scope>
    <source>
        <strain evidence="4">LX32</strain>
    </source>
</reference>
<feature type="transmembrane region" description="Helical" evidence="2">
    <location>
        <begin position="167"/>
        <end position="187"/>
    </location>
</feature>
<feature type="transmembrane region" description="Helical" evidence="2">
    <location>
        <begin position="306"/>
        <end position="326"/>
    </location>
</feature>
<feature type="transmembrane region" description="Helical" evidence="2">
    <location>
        <begin position="99"/>
        <end position="122"/>
    </location>
</feature>
<comment type="caution">
    <text evidence="3">The sequence shown here is derived from an EMBL/GenBank/DDBJ whole genome shotgun (WGS) entry which is preliminary data.</text>
</comment>
<feature type="transmembrane region" description="Helical" evidence="2">
    <location>
        <begin position="70"/>
        <end position="87"/>
    </location>
</feature>
<dbReference type="SUPFAM" id="SSF103473">
    <property type="entry name" value="MFS general substrate transporter"/>
    <property type="match status" value="1"/>
</dbReference>
<gene>
    <name evidence="3" type="ORF">DJ017_08870</name>
</gene>
<feature type="transmembrane region" description="Helical" evidence="2">
    <location>
        <begin position="392"/>
        <end position="415"/>
    </location>
</feature>
<feature type="transmembrane region" description="Helical" evidence="2">
    <location>
        <begin position="134"/>
        <end position="155"/>
    </location>
</feature>
<dbReference type="Proteomes" id="UP000249254">
    <property type="component" value="Unassembled WGS sequence"/>
</dbReference>
<feature type="transmembrane region" description="Helical" evidence="2">
    <location>
        <begin position="247"/>
        <end position="270"/>
    </location>
</feature>
<feature type="transmembrane region" description="Helical" evidence="2">
    <location>
        <begin position="347"/>
        <end position="372"/>
    </location>
</feature>
<accession>A0A328AJM5</accession>
<dbReference type="InterPro" id="IPR039672">
    <property type="entry name" value="MFS_2"/>
</dbReference>
<evidence type="ECO:0000313" key="4">
    <source>
        <dbReference type="Proteomes" id="UP000249254"/>
    </source>
</evidence>
<keyword evidence="2" id="KW-1133">Transmembrane helix</keyword>
<dbReference type="PANTHER" id="PTHR11328">
    <property type="entry name" value="MAJOR FACILITATOR SUPERFAMILY DOMAIN-CONTAINING PROTEIN"/>
    <property type="match status" value="1"/>
</dbReference>
<keyword evidence="2" id="KW-0472">Membrane</keyword>
<dbReference type="GO" id="GO:0008643">
    <property type="term" value="P:carbohydrate transport"/>
    <property type="evidence" value="ECO:0007669"/>
    <property type="project" value="InterPro"/>
</dbReference>
<evidence type="ECO:0000256" key="1">
    <source>
        <dbReference type="ARBA" id="ARBA00009617"/>
    </source>
</evidence>
<dbReference type="GO" id="GO:0015293">
    <property type="term" value="F:symporter activity"/>
    <property type="evidence" value="ECO:0007669"/>
    <property type="project" value="InterPro"/>
</dbReference>
<dbReference type="Gene3D" id="1.20.1250.20">
    <property type="entry name" value="MFS general substrate transporter like domains"/>
    <property type="match status" value="2"/>
</dbReference>
<keyword evidence="2" id="KW-0812">Transmembrane</keyword>
<dbReference type="InterPro" id="IPR036259">
    <property type="entry name" value="MFS_trans_sf"/>
</dbReference>
<proteinExistence type="inferred from homology"/>
<comment type="similarity">
    <text evidence="1">Belongs to the sodium:galactoside symporter (TC 2.A.2) family.</text>
</comment>
<dbReference type="EMBL" id="QFYQ01000001">
    <property type="protein sequence ID" value="RAK54625.1"/>
    <property type="molecule type" value="Genomic_DNA"/>
</dbReference>
<keyword evidence="4" id="KW-1185">Reference proteome</keyword>
<feature type="transmembrane region" description="Helical" evidence="2">
    <location>
        <begin position="282"/>
        <end position="300"/>
    </location>
</feature>
<feature type="transmembrane region" description="Helical" evidence="2">
    <location>
        <begin position="36"/>
        <end position="58"/>
    </location>
</feature>
<dbReference type="AlphaFoldDB" id="A0A328AJM5"/>
<evidence type="ECO:0000313" key="3">
    <source>
        <dbReference type="EMBL" id="RAK54625.1"/>
    </source>
</evidence>